<sequence length="375" mass="39962">MTNAIELSLWIGPVVPIKASKTIIDALQSAKVTTRATGASGFELNFLIDVDSPLQTLFLIAGGGIPPVMRVIVAVTVNGTMNVLIDGVMTNHHVGTDVQNGKSTLTVIGEDLTRVMDLFDTSGLPLPAMPPEAQVALLLVKYAVLGVAPMIIPSVLIDVPLPIDRIPRQKGTDLKHIRRLADAVGYVFYQDPGPEPGISVAYWGPQIKVGPVQPALAVDADAYTNVEKLQFTFRNARKSLPIVIIQEPLTKAPIPITVGDISPLNPPLGAIQPIPTRIDLTKGAAKWSAMRAMLIAMARAAKSAEAVSASGSLNVLRYGRVLKARGLVGLRGAGLAFDGLWYVTGVTHHLKRGEYKQDFELSRNGLVSTLGSIPT</sequence>
<organism evidence="1 2">
    <name type="scientific">Paraburkholderia terrae</name>
    <dbReference type="NCBI Taxonomy" id="311230"/>
    <lineage>
        <taxon>Bacteria</taxon>
        <taxon>Pseudomonadati</taxon>
        <taxon>Pseudomonadota</taxon>
        <taxon>Betaproteobacteria</taxon>
        <taxon>Burkholderiales</taxon>
        <taxon>Burkholderiaceae</taxon>
        <taxon>Paraburkholderia</taxon>
    </lineage>
</organism>
<name>A0ABM7U9E2_9BURK</name>
<keyword evidence="2" id="KW-1185">Reference proteome</keyword>
<dbReference type="EMBL" id="AP024957">
    <property type="protein sequence ID" value="BCZ84361.1"/>
    <property type="molecule type" value="Genomic_DNA"/>
</dbReference>
<dbReference type="Proteomes" id="UP001319874">
    <property type="component" value="Chromosome 3"/>
</dbReference>
<evidence type="ECO:0000313" key="1">
    <source>
        <dbReference type="EMBL" id="BCZ84361.1"/>
    </source>
</evidence>
<evidence type="ECO:0008006" key="3">
    <source>
        <dbReference type="Google" id="ProtNLM"/>
    </source>
</evidence>
<evidence type="ECO:0000313" key="2">
    <source>
        <dbReference type="Proteomes" id="UP001319874"/>
    </source>
</evidence>
<dbReference type="RefSeq" id="WP_229516122.1">
    <property type="nucleotide sequence ID" value="NZ_AP024957.1"/>
</dbReference>
<proteinExistence type="predicted"/>
<accession>A0ABM7U9E2</accession>
<reference evidence="1 2" key="1">
    <citation type="journal article" date="2022" name="Front. Microbiol.">
        <title>Identification and characterization of a novel class of self-sufficient cytochrome P450 hydroxylase involved in cyclohexanecarboxylate degradation in Paraburkholderia terrae strain KU-64.</title>
        <authorList>
            <person name="Yamamoto T."/>
            <person name="Hasegawa Y."/>
            <person name="Iwaki H."/>
        </authorList>
    </citation>
    <scope>NUCLEOTIDE SEQUENCE [LARGE SCALE GENOMIC DNA]</scope>
    <source>
        <strain evidence="1 2">KU-64</strain>
    </source>
</reference>
<gene>
    <name evidence="1" type="ORF">PTKU64_80360</name>
</gene>
<protein>
    <recommendedName>
        <fullName evidence="3">Phage tail protein</fullName>
    </recommendedName>
</protein>